<sequence length="50" mass="5783">LENKNPLNIIFLYKIIVEELQASRDYIIKNLVKGFIILSSVFFISSILIV</sequence>
<feature type="non-terminal residue" evidence="2">
    <location>
        <position position="1"/>
    </location>
</feature>
<evidence type="ECO:0000313" key="2">
    <source>
        <dbReference type="EMBL" id="PYI07049.1"/>
    </source>
</evidence>
<reference evidence="2 3" key="1">
    <citation type="submission" date="2018-02" db="EMBL/GenBank/DDBJ databases">
        <title>The genomes of Aspergillus section Nigri reveals drivers in fungal speciation.</title>
        <authorList>
            <consortium name="DOE Joint Genome Institute"/>
            <person name="Vesth T.C."/>
            <person name="Nybo J."/>
            <person name="Theobald S."/>
            <person name="Brandl J."/>
            <person name="Frisvad J.C."/>
            <person name="Nielsen K.F."/>
            <person name="Lyhne E.K."/>
            <person name="Kogle M.E."/>
            <person name="Kuo A."/>
            <person name="Riley R."/>
            <person name="Clum A."/>
            <person name="Nolan M."/>
            <person name="Lipzen A."/>
            <person name="Salamov A."/>
            <person name="Henrissat B."/>
            <person name="Wiebenga A."/>
            <person name="De vries R.P."/>
            <person name="Grigoriev I.V."/>
            <person name="Mortensen U.H."/>
            <person name="Andersen M.R."/>
            <person name="Baker S.E."/>
        </authorList>
    </citation>
    <scope>NUCLEOTIDE SEQUENCE [LARGE SCALE GENOMIC DNA]</scope>
    <source>
        <strain evidence="2 3">CBS 121057</strain>
    </source>
</reference>
<dbReference type="VEuPathDB" id="FungiDB:BO78DRAFT_314052"/>
<keyword evidence="1" id="KW-1133">Transmembrane helix</keyword>
<proteinExistence type="predicted"/>
<evidence type="ECO:0000313" key="3">
    <source>
        <dbReference type="Proteomes" id="UP000248423"/>
    </source>
</evidence>
<dbReference type="EMBL" id="KZ826345">
    <property type="protein sequence ID" value="PYI07049.1"/>
    <property type="molecule type" value="Genomic_DNA"/>
</dbReference>
<protein>
    <submittedName>
        <fullName evidence="2">Uncharacterized protein</fullName>
    </submittedName>
</protein>
<gene>
    <name evidence="2" type="ORF">BO78DRAFT_314052</name>
</gene>
<name>A0A319EXU4_ASPSB</name>
<dbReference type="AlphaFoldDB" id="A0A319EXU4"/>
<dbReference type="Proteomes" id="UP000248423">
    <property type="component" value="Unassembled WGS sequence"/>
</dbReference>
<accession>A0A319EXU4</accession>
<keyword evidence="1" id="KW-0472">Membrane</keyword>
<evidence type="ECO:0000256" key="1">
    <source>
        <dbReference type="SAM" id="Phobius"/>
    </source>
</evidence>
<feature type="transmembrane region" description="Helical" evidence="1">
    <location>
        <begin position="31"/>
        <end position="49"/>
    </location>
</feature>
<keyword evidence="3" id="KW-1185">Reference proteome</keyword>
<keyword evidence="1" id="KW-0812">Transmembrane</keyword>
<organism evidence="2 3">
    <name type="scientific">Aspergillus sclerotiicarbonarius (strain CBS 121057 / IBT 28362)</name>
    <dbReference type="NCBI Taxonomy" id="1448318"/>
    <lineage>
        <taxon>Eukaryota</taxon>
        <taxon>Fungi</taxon>
        <taxon>Dikarya</taxon>
        <taxon>Ascomycota</taxon>
        <taxon>Pezizomycotina</taxon>
        <taxon>Eurotiomycetes</taxon>
        <taxon>Eurotiomycetidae</taxon>
        <taxon>Eurotiales</taxon>
        <taxon>Aspergillaceae</taxon>
        <taxon>Aspergillus</taxon>
        <taxon>Aspergillus subgen. Circumdati</taxon>
    </lineage>
</organism>